<evidence type="ECO:0000313" key="2">
    <source>
        <dbReference type="EMBL" id="KKL10419.1"/>
    </source>
</evidence>
<organism evidence="2">
    <name type="scientific">marine sediment metagenome</name>
    <dbReference type="NCBI Taxonomy" id="412755"/>
    <lineage>
        <taxon>unclassified sequences</taxon>
        <taxon>metagenomes</taxon>
        <taxon>ecological metagenomes</taxon>
    </lineage>
</organism>
<accession>A0A0F9ALE6</accession>
<proteinExistence type="predicted"/>
<gene>
    <name evidence="2" type="ORF">LCGC14_2556010</name>
</gene>
<evidence type="ECO:0000256" key="1">
    <source>
        <dbReference type="SAM" id="MobiDB-lite"/>
    </source>
</evidence>
<comment type="caution">
    <text evidence="2">The sequence shown here is derived from an EMBL/GenBank/DDBJ whole genome shotgun (WGS) entry which is preliminary data.</text>
</comment>
<name>A0A0F9ALE6_9ZZZZ</name>
<feature type="region of interest" description="Disordered" evidence="1">
    <location>
        <begin position="1"/>
        <end position="20"/>
    </location>
</feature>
<sequence>MIAMMNKAEETTKDTFPEQSSVREVEPLQAFVNKLLARPPGLTKARKWGKENATDWRVEYRHAPSITSWIAMQWARYGKALATKHEVNEAMEVAQVGDVLESIRAETKTAAIGWRHRYGFAMPNEVFDAIEQAFAGFVASLARPPQ</sequence>
<dbReference type="AlphaFoldDB" id="A0A0F9ALE6"/>
<dbReference type="EMBL" id="LAZR01042069">
    <property type="protein sequence ID" value="KKL10419.1"/>
    <property type="molecule type" value="Genomic_DNA"/>
</dbReference>
<protein>
    <submittedName>
        <fullName evidence="2">Uncharacterized protein</fullName>
    </submittedName>
</protein>
<reference evidence="2" key="1">
    <citation type="journal article" date="2015" name="Nature">
        <title>Complex archaea that bridge the gap between prokaryotes and eukaryotes.</title>
        <authorList>
            <person name="Spang A."/>
            <person name="Saw J.H."/>
            <person name="Jorgensen S.L."/>
            <person name="Zaremba-Niedzwiedzka K."/>
            <person name="Martijn J."/>
            <person name="Lind A.E."/>
            <person name="van Eijk R."/>
            <person name="Schleper C."/>
            <person name="Guy L."/>
            <person name="Ettema T.J."/>
        </authorList>
    </citation>
    <scope>NUCLEOTIDE SEQUENCE</scope>
</reference>
<feature type="compositionally biased region" description="Basic and acidic residues" evidence="1">
    <location>
        <begin position="7"/>
        <end position="20"/>
    </location>
</feature>